<feature type="compositionally biased region" description="Low complexity" evidence="1">
    <location>
        <begin position="25"/>
        <end position="37"/>
    </location>
</feature>
<dbReference type="EMBL" id="JAPFFL010000013">
    <property type="protein sequence ID" value="KAJ6683412.1"/>
    <property type="molecule type" value="Genomic_DNA"/>
</dbReference>
<dbReference type="InterPro" id="IPR001680">
    <property type="entry name" value="WD40_rpt"/>
</dbReference>
<name>A0A9Q0P873_SALVM</name>
<sequence>MTSLNPVLSDPFCYDSSSDDDEFCPRSCSPSTTTRSRGGSGEDFFVGALDDQLMQFQPLPEFIGNGGGTGIFNFPTRSALHAGRPPCLELRPHPFKRNSGGEVSEKHCLYRYAVVGWCGMWGNTSPTMCLIIDSANRLVWSGHKDGKIRSWKMDQRLDDANSHFKEGLSWQAHKGPVLSIVTSSFGDLWSGGENGIIRIWPWDAIEKSLSLSQEEKHMAALLVERSCIDLRSQVTVNGACSISSSDIKCLVADNVRARIWCAQPLSFTLWDARTKELLKVFNTEGQSGESS</sequence>
<dbReference type="InterPro" id="IPR015943">
    <property type="entry name" value="WD40/YVTN_repeat-like_dom_sf"/>
</dbReference>
<dbReference type="Pfam" id="PF23754">
    <property type="entry name" value="Beta-prop_IP5PC_F"/>
    <property type="match status" value="1"/>
</dbReference>
<evidence type="ECO:0000313" key="3">
    <source>
        <dbReference type="EMBL" id="KAJ6683412.1"/>
    </source>
</evidence>
<dbReference type="PANTHER" id="PTHR11200">
    <property type="entry name" value="INOSITOL 5-PHOSPHATASE"/>
    <property type="match status" value="1"/>
</dbReference>
<reference evidence="3" key="2">
    <citation type="journal article" date="2023" name="Int. J. Mol. Sci.">
        <title>De Novo Assembly and Annotation of 11 Diverse Shrub Willow (Salix) Genomes Reveals Novel Gene Organization in Sex-Linked Regions.</title>
        <authorList>
            <person name="Hyden B."/>
            <person name="Feng K."/>
            <person name="Yates T.B."/>
            <person name="Jawdy S."/>
            <person name="Cereghino C."/>
            <person name="Smart L.B."/>
            <person name="Muchero W."/>
        </authorList>
    </citation>
    <scope>NUCLEOTIDE SEQUENCE [LARGE SCALE GENOMIC DNA]</scope>
    <source>
        <tissue evidence="3">Shoot tip</tissue>
    </source>
</reference>
<protein>
    <recommendedName>
        <fullName evidence="2">IP5PC-F beta-propeller domain-containing protein</fullName>
    </recommendedName>
</protein>
<dbReference type="SUPFAM" id="SSF50978">
    <property type="entry name" value="WD40 repeat-like"/>
    <property type="match status" value="1"/>
</dbReference>
<keyword evidence="4" id="KW-1185">Reference proteome</keyword>
<evidence type="ECO:0000256" key="1">
    <source>
        <dbReference type="SAM" id="MobiDB-lite"/>
    </source>
</evidence>
<comment type="caution">
    <text evidence="3">The sequence shown here is derived from an EMBL/GenBank/DDBJ whole genome shotgun (WGS) entry which is preliminary data.</text>
</comment>
<dbReference type="InterPro" id="IPR046985">
    <property type="entry name" value="IP5"/>
</dbReference>
<dbReference type="AlphaFoldDB" id="A0A9Q0P873"/>
<dbReference type="OrthoDB" id="1742087at2759"/>
<dbReference type="Proteomes" id="UP001151529">
    <property type="component" value="Chromosome 17"/>
</dbReference>
<gene>
    <name evidence="3" type="ORF">OIU85_007126</name>
</gene>
<proteinExistence type="predicted"/>
<reference evidence="3" key="1">
    <citation type="submission" date="2022-11" db="EMBL/GenBank/DDBJ databases">
        <authorList>
            <person name="Hyden B.L."/>
            <person name="Feng K."/>
            <person name="Yates T."/>
            <person name="Jawdy S."/>
            <person name="Smart L.B."/>
            <person name="Muchero W."/>
        </authorList>
    </citation>
    <scope>NUCLEOTIDE SEQUENCE</scope>
    <source>
        <tissue evidence="3">Shoot tip</tissue>
    </source>
</reference>
<feature type="domain" description="IP5PC-F beta-propeller" evidence="2">
    <location>
        <begin position="123"/>
        <end position="287"/>
    </location>
</feature>
<evidence type="ECO:0000313" key="4">
    <source>
        <dbReference type="Proteomes" id="UP001151529"/>
    </source>
</evidence>
<dbReference type="InterPro" id="IPR036322">
    <property type="entry name" value="WD40_repeat_dom_sf"/>
</dbReference>
<dbReference type="Gene3D" id="2.130.10.10">
    <property type="entry name" value="YVTN repeat-like/Quinoprotein amine dehydrogenase"/>
    <property type="match status" value="1"/>
</dbReference>
<evidence type="ECO:0000259" key="2">
    <source>
        <dbReference type="Pfam" id="PF23754"/>
    </source>
</evidence>
<dbReference type="GO" id="GO:0004439">
    <property type="term" value="F:phosphatidylinositol-4,5-bisphosphate 5-phosphatase activity"/>
    <property type="evidence" value="ECO:0007669"/>
    <property type="project" value="TreeGrafter"/>
</dbReference>
<accession>A0A9Q0P873</accession>
<dbReference type="InterPro" id="IPR056454">
    <property type="entry name" value="Beta-prop_IP5PC_F"/>
</dbReference>
<dbReference type="SMART" id="SM00320">
    <property type="entry name" value="WD40"/>
    <property type="match status" value="2"/>
</dbReference>
<dbReference type="PANTHER" id="PTHR11200:SF261">
    <property type="entry name" value="TYPE I INOSITOL POLYPHOSPHATE 5-PHOSPHATASE 12"/>
    <property type="match status" value="1"/>
</dbReference>
<feature type="region of interest" description="Disordered" evidence="1">
    <location>
        <begin position="16"/>
        <end position="41"/>
    </location>
</feature>
<organism evidence="3 4">
    <name type="scientific">Salix viminalis</name>
    <name type="common">Common osier</name>
    <name type="synonym">Basket willow</name>
    <dbReference type="NCBI Taxonomy" id="40686"/>
    <lineage>
        <taxon>Eukaryota</taxon>
        <taxon>Viridiplantae</taxon>
        <taxon>Streptophyta</taxon>
        <taxon>Embryophyta</taxon>
        <taxon>Tracheophyta</taxon>
        <taxon>Spermatophyta</taxon>
        <taxon>Magnoliopsida</taxon>
        <taxon>eudicotyledons</taxon>
        <taxon>Gunneridae</taxon>
        <taxon>Pentapetalae</taxon>
        <taxon>rosids</taxon>
        <taxon>fabids</taxon>
        <taxon>Malpighiales</taxon>
        <taxon>Salicaceae</taxon>
        <taxon>Saliceae</taxon>
        <taxon>Salix</taxon>
    </lineage>
</organism>
<dbReference type="GO" id="GO:0046856">
    <property type="term" value="P:phosphatidylinositol dephosphorylation"/>
    <property type="evidence" value="ECO:0007669"/>
    <property type="project" value="InterPro"/>
</dbReference>